<evidence type="ECO:0000256" key="1">
    <source>
        <dbReference type="SAM" id="MobiDB-lite"/>
    </source>
</evidence>
<sequence length="496" mass="57544">MHQQPTTQEYQPRTIHQHNRARLDILPTFPRVLIRSEIGRIDLHYSAPLLCNVPNYLLTEHERQRRLPGAYPSAFEIKMNPYVVALFDLDQMSLIYTLYEMFWCTCSNRWHVDMAILDYNLVRLQQCLNKMLAMMNIESTLMPLSVSEWSIALEFYLQIDVDLFYMKTCQLHEASVHDDLPGDSDDEYQQIFCTDTPTANFGMLPCDRETCSCCHPRNNLTQRQLRTAVQFSINHMHRFLNKYDAILNCPATCDTNNIVYALTCPCGQFDFVGTTTKSFSQCFTYHQQESNRIMRENLISTTAINHVFTKSPESKVNDSMWLYKHSTQCLPAIQLFLDCHPEFWCLIPMKSNEAQKENSTYTSTTILLPLKRTINNHDIKTIIDAIPKPPFGYNFSRRQIAEQFHLLLHMADINISSGNNVPLYKMAIVAVLPNPCSDTLRRFIESLFITHAECKLNQTGNLLDNNHHQSQTEHHSQTSLYDQLHRPVANIENNDC</sequence>
<dbReference type="EMBL" id="CAJNRG010018593">
    <property type="protein sequence ID" value="CAF2260387.1"/>
    <property type="molecule type" value="Genomic_DNA"/>
</dbReference>
<gene>
    <name evidence="3" type="ORF">UXM345_LOCUS6589</name>
    <name evidence="2" type="ORF">XDN619_LOCUS36079</name>
</gene>
<comment type="caution">
    <text evidence="2">The sequence shown here is derived from an EMBL/GenBank/DDBJ whole genome shotgun (WGS) entry which is preliminary data.</text>
</comment>
<dbReference type="Proteomes" id="UP000663887">
    <property type="component" value="Unassembled WGS sequence"/>
</dbReference>
<proteinExistence type="predicted"/>
<feature type="compositionally biased region" description="Basic and acidic residues" evidence="1">
    <location>
        <begin position="465"/>
        <end position="476"/>
    </location>
</feature>
<reference evidence="2" key="1">
    <citation type="submission" date="2021-02" db="EMBL/GenBank/DDBJ databases">
        <authorList>
            <person name="Nowell W R."/>
        </authorList>
    </citation>
    <scope>NUCLEOTIDE SEQUENCE</scope>
</reference>
<name>A0A817AHR0_9BILA</name>
<protein>
    <submittedName>
        <fullName evidence="2">Uncharacterized protein</fullName>
    </submittedName>
</protein>
<evidence type="ECO:0000313" key="3">
    <source>
        <dbReference type="EMBL" id="CAF3830819.1"/>
    </source>
</evidence>
<evidence type="ECO:0000313" key="2">
    <source>
        <dbReference type="EMBL" id="CAF2260387.1"/>
    </source>
</evidence>
<organism evidence="2 4">
    <name type="scientific">Rotaria magnacalcarata</name>
    <dbReference type="NCBI Taxonomy" id="392030"/>
    <lineage>
        <taxon>Eukaryota</taxon>
        <taxon>Metazoa</taxon>
        <taxon>Spiralia</taxon>
        <taxon>Gnathifera</taxon>
        <taxon>Rotifera</taxon>
        <taxon>Eurotatoria</taxon>
        <taxon>Bdelloidea</taxon>
        <taxon>Philodinida</taxon>
        <taxon>Philodinidae</taxon>
        <taxon>Rotaria</taxon>
    </lineage>
</organism>
<feature type="region of interest" description="Disordered" evidence="1">
    <location>
        <begin position="465"/>
        <end position="484"/>
    </location>
</feature>
<dbReference type="AlphaFoldDB" id="A0A817AHR0"/>
<accession>A0A817AHR0</accession>
<dbReference type="Proteomes" id="UP000663842">
    <property type="component" value="Unassembled WGS sequence"/>
</dbReference>
<dbReference type="EMBL" id="CAJOBF010000524">
    <property type="protein sequence ID" value="CAF3830819.1"/>
    <property type="molecule type" value="Genomic_DNA"/>
</dbReference>
<evidence type="ECO:0000313" key="4">
    <source>
        <dbReference type="Proteomes" id="UP000663887"/>
    </source>
</evidence>